<dbReference type="GO" id="GO:0016020">
    <property type="term" value="C:membrane"/>
    <property type="evidence" value="ECO:0007669"/>
    <property type="project" value="TreeGrafter"/>
</dbReference>
<dbReference type="InterPro" id="IPR036770">
    <property type="entry name" value="Ankyrin_rpt-contain_sf"/>
</dbReference>
<dbReference type="PANTHER" id="PTHR12393:SF6">
    <property type="entry name" value="SPHINGOMYELIN PHOSPHODIESTERASE 2"/>
    <property type="match status" value="1"/>
</dbReference>
<dbReference type="GO" id="GO:0004620">
    <property type="term" value="F:phospholipase activity"/>
    <property type="evidence" value="ECO:0007669"/>
    <property type="project" value="TreeGrafter"/>
</dbReference>
<comment type="caution">
    <text evidence="2">The sequence shown here is derived from an EMBL/GenBank/DDBJ whole genome shotgun (WGS) entry which is preliminary data.</text>
</comment>
<proteinExistence type="predicted"/>
<dbReference type="Gene3D" id="1.25.40.20">
    <property type="entry name" value="Ankyrin repeat-containing domain"/>
    <property type="match status" value="1"/>
</dbReference>
<sequence>MQSEVSILLEPSQWPGPAFAAHWGRPEPWRALGHRQRLRVLCLAASSHHASSLEAALAYSGVGLTRAVLEAAAGAGDLAAFQRLLAEGCEADSNMNSATVLAARHGQLHVLQWVYHDSDPRLCLRQMFRWSRDALAVAACAGGRRHVLTWLECGMPPQAAPIAPTAPGVAAAPEQRVQQLQSAAPAERDSALMAGRSAARCQELFDRMVKAAAEGGHAAILAHLLEGRPYAAYVTVWDQRKIWAVLEEVAGGASSAPMLQRCYERWAWQLGRTAGTRERASLLTAVMRGLGDWRGKADFLLARWAGAGAGAGVSAGAGQQAAAGQRPLTSSTRLVAQEVARSMVARAQEVACSWRVAARHADFLDRWLYIGLEAGGMPATWCTLTAYVTAGCGNVAALRGLLDRWSHMCRGVPPLRAVVELAAQAGHVGVLELLLQRYGRGVLRHLTLTQVHDAAREPQGLAALPRLLELWEQGAPEALAAEAGGQEREPEHERQLQANADAEEEEEMGEEEEMEMWDRIMRHVAVAGADVSLLQQLYDVYGAAVQLDDVAEGGSEEALAWAVETLRQEAEDEQVPVVKLNRFWNLVMGGNLAAAAWLWDAGLVAATPAVPAQAGAAGAPSSRTLPHPAEYFAKLRKPGSARASSSAVGAAAYADGGGTFSVGTDKLVNCVRLWAARRRQQCGSAVATAAGGVAATAMHPHEGAAADSDVDIGGGREAAAAVAAAHFAAAALGSAGGQPREQRAGCSKGATAAAEDWRRLMSLAYAHDPELPPHQWLWLWRLEAEERAAVQASGGTA</sequence>
<reference evidence="2" key="1">
    <citation type="journal article" date="2020" name="bioRxiv">
        <title>Comparative genomics of Chlamydomonas.</title>
        <authorList>
            <person name="Craig R.J."/>
            <person name="Hasan A.R."/>
            <person name="Ness R.W."/>
            <person name="Keightley P.D."/>
        </authorList>
    </citation>
    <scope>NUCLEOTIDE SEQUENCE</scope>
    <source>
        <strain evidence="2">CCAP 11/173</strain>
    </source>
</reference>
<dbReference type="PANTHER" id="PTHR12393">
    <property type="entry name" value="SPHINGOMYELIN PHOSPHODIESTERASE RELATED"/>
    <property type="match status" value="1"/>
</dbReference>
<dbReference type="GO" id="GO:0046513">
    <property type="term" value="P:ceramide biosynthetic process"/>
    <property type="evidence" value="ECO:0007669"/>
    <property type="project" value="TreeGrafter"/>
</dbReference>
<gene>
    <name evidence="2" type="ORF">HYH02_014899</name>
</gene>
<evidence type="ECO:0000256" key="1">
    <source>
        <dbReference type="SAM" id="MobiDB-lite"/>
    </source>
</evidence>
<dbReference type="GO" id="GO:0071944">
    <property type="term" value="C:cell periphery"/>
    <property type="evidence" value="ECO:0007669"/>
    <property type="project" value="TreeGrafter"/>
</dbReference>
<feature type="compositionally biased region" description="Basic and acidic residues" evidence="1">
    <location>
        <begin position="485"/>
        <end position="495"/>
    </location>
</feature>
<evidence type="ECO:0000313" key="2">
    <source>
        <dbReference type="EMBL" id="KAG2425898.1"/>
    </source>
</evidence>
<dbReference type="Proteomes" id="UP000613740">
    <property type="component" value="Unassembled WGS sequence"/>
</dbReference>
<dbReference type="AlphaFoldDB" id="A0A835SLX2"/>
<name>A0A835SLX2_9CHLO</name>
<feature type="region of interest" description="Disordered" evidence="1">
    <location>
        <begin position="479"/>
        <end position="509"/>
    </location>
</feature>
<dbReference type="EMBL" id="JAEHOD010000111">
    <property type="protein sequence ID" value="KAG2425898.1"/>
    <property type="molecule type" value="Genomic_DNA"/>
</dbReference>
<keyword evidence="3" id="KW-1185">Reference proteome</keyword>
<dbReference type="GO" id="GO:0030149">
    <property type="term" value="P:sphingolipid catabolic process"/>
    <property type="evidence" value="ECO:0007669"/>
    <property type="project" value="TreeGrafter"/>
</dbReference>
<organism evidence="2 3">
    <name type="scientific">Chlamydomonas schloesseri</name>
    <dbReference type="NCBI Taxonomy" id="2026947"/>
    <lineage>
        <taxon>Eukaryota</taxon>
        <taxon>Viridiplantae</taxon>
        <taxon>Chlorophyta</taxon>
        <taxon>core chlorophytes</taxon>
        <taxon>Chlorophyceae</taxon>
        <taxon>CS clade</taxon>
        <taxon>Chlamydomonadales</taxon>
        <taxon>Chlamydomonadaceae</taxon>
        <taxon>Chlamydomonas</taxon>
    </lineage>
</organism>
<evidence type="ECO:0000313" key="3">
    <source>
        <dbReference type="Proteomes" id="UP000613740"/>
    </source>
</evidence>
<dbReference type="GO" id="GO:0005783">
    <property type="term" value="C:endoplasmic reticulum"/>
    <property type="evidence" value="ECO:0007669"/>
    <property type="project" value="TreeGrafter"/>
</dbReference>
<protein>
    <submittedName>
        <fullName evidence="2">Uncharacterized protein</fullName>
    </submittedName>
</protein>
<accession>A0A835SLX2</accession>